<organism evidence="2 3">
    <name type="scientific">Haloarcula mannanilytica</name>
    <dbReference type="NCBI Taxonomy" id="2509225"/>
    <lineage>
        <taxon>Archaea</taxon>
        <taxon>Methanobacteriati</taxon>
        <taxon>Methanobacteriota</taxon>
        <taxon>Stenosarchaea group</taxon>
        <taxon>Halobacteria</taxon>
        <taxon>Halobacteriales</taxon>
        <taxon>Haloarculaceae</taxon>
        <taxon>Haloarcula</taxon>
    </lineage>
</organism>
<feature type="transmembrane region" description="Helical" evidence="1">
    <location>
        <begin position="119"/>
        <end position="140"/>
    </location>
</feature>
<keyword evidence="1" id="KW-0812">Transmembrane</keyword>
<evidence type="ECO:0000313" key="3">
    <source>
        <dbReference type="Proteomes" id="UP000304382"/>
    </source>
</evidence>
<feature type="transmembrane region" description="Helical" evidence="1">
    <location>
        <begin position="33"/>
        <end position="52"/>
    </location>
</feature>
<feature type="transmembrane region" description="Helical" evidence="1">
    <location>
        <begin position="88"/>
        <end position="107"/>
    </location>
</feature>
<evidence type="ECO:0000313" key="2">
    <source>
        <dbReference type="EMBL" id="GCF12351.1"/>
    </source>
</evidence>
<dbReference type="Proteomes" id="UP000304382">
    <property type="component" value="Unassembled WGS sequence"/>
</dbReference>
<keyword evidence="1" id="KW-0472">Membrane</keyword>
<name>A0A4C2ECV6_9EURY</name>
<comment type="caution">
    <text evidence="2">The sequence shown here is derived from an EMBL/GenBank/DDBJ whole genome shotgun (WGS) entry which is preliminary data.</text>
</comment>
<proteinExistence type="predicted"/>
<evidence type="ECO:0000256" key="1">
    <source>
        <dbReference type="SAM" id="Phobius"/>
    </source>
</evidence>
<keyword evidence="3" id="KW-1185">Reference proteome</keyword>
<protein>
    <submittedName>
        <fullName evidence="2">Uncharacterized protein</fullName>
    </submittedName>
</protein>
<dbReference type="EMBL" id="BIXZ01000001">
    <property type="protein sequence ID" value="GCF12351.1"/>
    <property type="molecule type" value="Genomic_DNA"/>
</dbReference>
<keyword evidence="1" id="KW-1133">Transmembrane helix</keyword>
<dbReference type="OrthoDB" id="218949at2157"/>
<feature type="transmembrane region" description="Helical" evidence="1">
    <location>
        <begin position="6"/>
        <end position="26"/>
    </location>
</feature>
<dbReference type="AlphaFoldDB" id="A0A4C2ECV6"/>
<accession>A0A4C2ECV6</accession>
<sequence>MSVSETLRGLAAGIAVLGYVALFLLLRFRSVPASVFAGVAVLSTAALVAAGGRPAFRQLLGRGPSTDAETPGWWLARVEPAVEDAWNAYADLILTVGLWAITVGAFGRLATYPGDDPPFGLVTVGFLSMVCGLISLGFLIDSRYE</sequence>
<dbReference type="RefSeq" id="WP_137682053.1">
    <property type="nucleotide sequence ID" value="NZ_BIXZ01000001.1"/>
</dbReference>
<reference evidence="2 3" key="1">
    <citation type="submission" date="2019-02" db="EMBL/GenBank/DDBJ databases">
        <title>Haloarcula mannanilyticum sp. nov., a mannan degrading haloarchaeon isolated from commercial salt.</title>
        <authorList>
            <person name="Enomoto S."/>
            <person name="Shimane Y."/>
            <person name="Kamekura M."/>
            <person name="Ito T."/>
            <person name="Moriya O."/>
            <person name="Ihara K."/>
            <person name="Takahashi-Ando N."/>
            <person name="Fukushima Y."/>
            <person name="Yoshida Y."/>
            <person name="Usama R."/>
            <person name="Takai K."/>
            <person name="Minegishi H."/>
        </authorList>
    </citation>
    <scope>NUCLEOTIDE SEQUENCE [LARGE SCALE GENOMIC DNA]</scope>
    <source>
        <strain evidence="2 3">MD130-1</strain>
    </source>
</reference>
<gene>
    <name evidence="2" type="ORF">Harman_02860</name>
</gene>